<organism evidence="3 4">
    <name type="scientific">Streptomyces ruber</name>
    <dbReference type="NCBI Taxonomy" id="83378"/>
    <lineage>
        <taxon>Bacteria</taxon>
        <taxon>Bacillati</taxon>
        <taxon>Actinomycetota</taxon>
        <taxon>Actinomycetes</taxon>
        <taxon>Kitasatosporales</taxon>
        <taxon>Streptomycetaceae</taxon>
        <taxon>Streptomyces</taxon>
    </lineage>
</organism>
<name>A0A918BBI9_9ACTN</name>
<accession>A0A918BBI9</accession>
<evidence type="ECO:0000313" key="4">
    <source>
        <dbReference type="Proteomes" id="UP000620156"/>
    </source>
</evidence>
<dbReference type="InterPro" id="IPR032710">
    <property type="entry name" value="NTF2-like_dom_sf"/>
</dbReference>
<evidence type="ECO:0000256" key="1">
    <source>
        <dbReference type="SAM" id="MobiDB-lite"/>
    </source>
</evidence>
<evidence type="ECO:0000313" key="3">
    <source>
        <dbReference type="EMBL" id="GGQ53038.1"/>
    </source>
</evidence>
<keyword evidence="4" id="KW-1185">Reference proteome</keyword>
<comment type="caution">
    <text evidence="3">The sequence shown here is derived from an EMBL/GenBank/DDBJ whole genome shotgun (WGS) entry which is preliminary data.</text>
</comment>
<feature type="domain" description="SnoaL-like" evidence="2">
    <location>
        <begin position="32"/>
        <end position="128"/>
    </location>
</feature>
<reference evidence="3" key="1">
    <citation type="journal article" date="2014" name="Int. J. Syst. Evol. Microbiol.">
        <title>Complete genome sequence of Corynebacterium casei LMG S-19264T (=DSM 44701T), isolated from a smear-ripened cheese.</title>
        <authorList>
            <consortium name="US DOE Joint Genome Institute (JGI-PGF)"/>
            <person name="Walter F."/>
            <person name="Albersmeier A."/>
            <person name="Kalinowski J."/>
            <person name="Ruckert C."/>
        </authorList>
    </citation>
    <scope>NUCLEOTIDE SEQUENCE</scope>
    <source>
        <strain evidence="3">JCM 3131</strain>
    </source>
</reference>
<dbReference type="Gene3D" id="3.10.450.50">
    <property type="match status" value="1"/>
</dbReference>
<reference evidence="3" key="2">
    <citation type="submission" date="2020-09" db="EMBL/GenBank/DDBJ databases">
        <authorList>
            <person name="Sun Q."/>
            <person name="Ohkuma M."/>
        </authorList>
    </citation>
    <scope>NUCLEOTIDE SEQUENCE</scope>
    <source>
        <strain evidence="3">JCM 3131</strain>
    </source>
</reference>
<dbReference type="Proteomes" id="UP000620156">
    <property type="component" value="Unassembled WGS sequence"/>
</dbReference>
<dbReference type="InterPro" id="IPR037401">
    <property type="entry name" value="SnoaL-like"/>
</dbReference>
<sequence length="143" mass="16050">MELSHATSLTEGQAGSPMSQITDDLEKRTELYVETFNSGDAEALEDFYTPEAIAVWEPGKPLTGQARRDYTREFLSRGPRISTELRQSFVTGDTALLIVDWVIDTVDETGAPERMQGIGVDVLRLCEDNVWRYAVDEPYGQED</sequence>
<proteinExistence type="predicted"/>
<evidence type="ECO:0000259" key="2">
    <source>
        <dbReference type="Pfam" id="PF12680"/>
    </source>
</evidence>
<dbReference type="AlphaFoldDB" id="A0A918BBI9"/>
<dbReference type="SUPFAM" id="SSF54427">
    <property type="entry name" value="NTF2-like"/>
    <property type="match status" value="1"/>
</dbReference>
<dbReference type="Pfam" id="PF12680">
    <property type="entry name" value="SnoaL_2"/>
    <property type="match status" value="1"/>
</dbReference>
<gene>
    <name evidence="3" type="ORF">GCM10010145_23280</name>
</gene>
<feature type="region of interest" description="Disordered" evidence="1">
    <location>
        <begin position="1"/>
        <end position="21"/>
    </location>
</feature>
<dbReference type="RefSeq" id="WP_308429793.1">
    <property type="nucleotide sequence ID" value="NZ_BMQK01000003.1"/>
</dbReference>
<dbReference type="CDD" id="cd00531">
    <property type="entry name" value="NTF2_like"/>
    <property type="match status" value="1"/>
</dbReference>
<protein>
    <recommendedName>
        <fullName evidence="2">SnoaL-like domain-containing protein</fullName>
    </recommendedName>
</protein>
<dbReference type="EMBL" id="BMQK01000003">
    <property type="protein sequence ID" value="GGQ53038.1"/>
    <property type="molecule type" value="Genomic_DNA"/>
</dbReference>